<keyword evidence="9" id="KW-0411">Iron-sulfur</keyword>
<evidence type="ECO:0000259" key="10">
    <source>
        <dbReference type="Pfam" id="PF00724"/>
    </source>
</evidence>
<name>A0A1H9SNS7_9ACTN</name>
<organism evidence="12 13">
    <name type="scientific">Propionibacterium cyclohexanicum</name>
    <dbReference type="NCBI Taxonomy" id="64702"/>
    <lineage>
        <taxon>Bacteria</taxon>
        <taxon>Bacillati</taxon>
        <taxon>Actinomycetota</taxon>
        <taxon>Actinomycetes</taxon>
        <taxon>Propionibacteriales</taxon>
        <taxon>Propionibacteriaceae</taxon>
        <taxon>Propionibacterium</taxon>
    </lineage>
</organism>
<evidence type="ECO:0000256" key="2">
    <source>
        <dbReference type="ARBA" id="ARBA00001966"/>
    </source>
</evidence>
<evidence type="ECO:0000313" key="12">
    <source>
        <dbReference type="EMBL" id="SER86405.1"/>
    </source>
</evidence>
<feature type="domain" description="FAD/NAD(P)-binding" evidence="11">
    <location>
        <begin position="393"/>
        <end position="616"/>
    </location>
</feature>
<comment type="cofactor">
    <cofactor evidence="2">
        <name>[4Fe-4S] cluster</name>
        <dbReference type="ChEBI" id="CHEBI:49883"/>
    </cofactor>
</comment>
<evidence type="ECO:0000256" key="1">
    <source>
        <dbReference type="ARBA" id="ARBA00001917"/>
    </source>
</evidence>
<dbReference type="OrthoDB" id="3169239at2"/>
<evidence type="ECO:0000256" key="6">
    <source>
        <dbReference type="ARBA" id="ARBA00022723"/>
    </source>
</evidence>
<feature type="domain" description="NADH:flavin oxidoreductase/NADH oxidase N-terminal" evidence="10">
    <location>
        <begin position="28"/>
        <end position="342"/>
    </location>
</feature>
<dbReference type="EMBL" id="FOGZ01000014">
    <property type="protein sequence ID" value="SER86405.1"/>
    <property type="molecule type" value="Genomic_DNA"/>
</dbReference>
<dbReference type="AlphaFoldDB" id="A0A1H9SNS7"/>
<dbReference type="GO" id="GO:0016491">
    <property type="term" value="F:oxidoreductase activity"/>
    <property type="evidence" value="ECO:0007669"/>
    <property type="project" value="UniProtKB-KW"/>
</dbReference>
<dbReference type="SUPFAM" id="SSF51395">
    <property type="entry name" value="FMN-linked oxidoreductases"/>
    <property type="match status" value="1"/>
</dbReference>
<dbReference type="PRINTS" id="PR00419">
    <property type="entry name" value="ADXRDTASE"/>
</dbReference>
<dbReference type="InterPro" id="IPR036188">
    <property type="entry name" value="FAD/NAD-bd_sf"/>
</dbReference>
<dbReference type="GO" id="GO:0051536">
    <property type="term" value="F:iron-sulfur cluster binding"/>
    <property type="evidence" value="ECO:0007669"/>
    <property type="project" value="UniProtKB-KW"/>
</dbReference>
<evidence type="ECO:0000256" key="9">
    <source>
        <dbReference type="ARBA" id="ARBA00023014"/>
    </source>
</evidence>
<dbReference type="SUPFAM" id="SSF51971">
    <property type="entry name" value="Nucleotide-binding domain"/>
    <property type="match status" value="1"/>
</dbReference>
<keyword evidence="7" id="KW-0560">Oxidoreductase</keyword>
<dbReference type="InterPro" id="IPR023753">
    <property type="entry name" value="FAD/NAD-binding_dom"/>
</dbReference>
<dbReference type="PANTHER" id="PTHR42917">
    <property type="entry name" value="2,4-DIENOYL-COA REDUCTASE"/>
    <property type="match status" value="1"/>
</dbReference>
<dbReference type="Gene3D" id="3.40.50.720">
    <property type="entry name" value="NAD(P)-binding Rossmann-like Domain"/>
    <property type="match status" value="1"/>
</dbReference>
<accession>A0A1H9SNS7</accession>
<keyword evidence="4" id="KW-0285">Flavoprotein</keyword>
<evidence type="ECO:0000256" key="8">
    <source>
        <dbReference type="ARBA" id="ARBA00023004"/>
    </source>
</evidence>
<dbReference type="Gene3D" id="3.20.20.70">
    <property type="entry name" value="Aldolase class I"/>
    <property type="match status" value="1"/>
</dbReference>
<evidence type="ECO:0000259" key="11">
    <source>
        <dbReference type="Pfam" id="PF07992"/>
    </source>
</evidence>
<evidence type="ECO:0000256" key="3">
    <source>
        <dbReference type="ARBA" id="ARBA00011048"/>
    </source>
</evidence>
<gene>
    <name evidence="12" type="ORF">SAMN05443377_11442</name>
</gene>
<dbReference type="InterPro" id="IPR013785">
    <property type="entry name" value="Aldolase_TIM"/>
</dbReference>
<reference evidence="12 13" key="1">
    <citation type="submission" date="2016-10" db="EMBL/GenBank/DDBJ databases">
        <authorList>
            <person name="de Groot N.N."/>
        </authorList>
    </citation>
    <scope>NUCLEOTIDE SEQUENCE [LARGE SCALE GENOMIC DNA]</scope>
    <source>
        <strain evidence="12 13">DSM 16859</strain>
    </source>
</reference>
<keyword evidence="8" id="KW-0408">Iron</keyword>
<dbReference type="Pfam" id="PF00724">
    <property type="entry name" value="Oxidored_FMN"/>
    <property type="match status" value="1"/>
</dbReference>
<dbReference type="RefSeq" id="WP_091969798.1">
    <property type="nucleotide sequence ID" value="NZ_FOGZ01000014.1"/>
</dbReference>
<comment type="similarity">
    <text evidence="3">In the N-terminal section; belongs to the NADH:flavin oxidoreductase/NADH oxidase family.</text>
</comment>
<sequence length="666" mass="70115">MRGVAPALGLRSAREGAEPIDPDPVAVPWQFGSLRVPSRLLMGSMHTGFEREGARLGAFYRERVEGGAGLIITGGYAVESRGRSVADDIDFSSPEVDEPLAESVRCVHEAGGLIAVQLFHAGRYSRGPGGPTDPPIAPTALPWRSARGVMPREMNAEDIAAVIEAFAAAARHAERLGYDAVEISASEGYLINEFCSPLTNRRDDEWGGDPARRLRFACEVLAAVRAATRLPLSVRISGDDLMPGSTTPEQVDELARLLVEEGADAISVGVGWHESTTPTVQYSVPHGAWLGVDDRVATAVPGTAVIGSNRVLNYREAQLALDSSSLTAIAIARPFLADPHVARGPQFTAIACIGCDEACIDRSLFGKPISCLVNPRAGFETQLPAGRVAVPKRLAVVGSGPAGLCAAFDAASRGHQVTLFERSDEFGGQLRLASLVHAKQDYGDGISSWVARLRHMGATLLTGIEPGTEQLADFDAVLVATGVQAREPELDVDGSVRVLDYASALELAPADPRGQGADLGRVLIIGGGGVAVDVGATLLARSSSMTLIRRGTKHFAAGTSPTTRWIPLGDLHAANAQLLQEATLIRVRDHLAYLEVAGQARRIEVDTVVVAAGSTPLVGVDLDALARAGVPFRVVGGARNADRLDAVRSTSEGVRAVRELLDGVEG</sequence>
<dbReference type="STRING" id="64702.SAMN05443377_11442"/>
<dbReference type="InterPro" id="IPR051793">
    <property type="entry name" value="NADH:flavin_oxidoreductase"/>
</dbReference>
<dbReference type="GO" id="GO:0010181">
    <property type="term" value="F:FMN binding"/>
    <property type="evidence" value="ECO:0007669"/>
    <property type="project" value="InterPro"/>
</dbReference>
<keyword evidence="5" id="KW-0288">FMN</keyword>
<dbReference type="SUPFAM" id="SSF51905">
    <property type="entry name" value="FAD/NAD(P)-binding domain"/>
    <property type="match status" value="1"/>
</dbReference>
<dbReference type="Gene3D" id="3.50.50.60">
    <property type="entry name" value="FAD/NAD(P)-binding domain"/>
    <property type="match status" value="1"/>
</dbReference>
<dbReference type="Pfam" id="PF07992">
    <property type="entry name" value="Pyr_redox_2"/>
    <property type="match status" value="1"/>
</dbReference>
<keyword evidence="13" id="KW-1185">Reference proteome</keyword>
<proteinExistence type="inferred from homology"/>
<evidence type="ECO:0000256" key="4">
    <source>
        <dbReference type="ARBA" id="ARBA00022630"/>
    </source>
</evidence>
<evidence type="ECO:0000256" key="7">
    <source>
        <dbReference type="ARBA" id="ARBA00023002"/>
    </source>
</evidence>
<evidence type="ECO:0000256" key="5">
    <source>
        <dbReference type="ARBA" id="ARBA00022643"/>
    </source>
</evidence>
<evidence type="ECO:0000313" key="13">
    <source>
        <dbReference type="Proteomes" id="UP000198815"/>
    </source>
</evidence>
<dbReference type="Proteomes" id="UP000198815">
    <property type="component" value="Unassembled WGS sequence"/>
</dbReference>
<protein>
    <submittedName>
        <fullName evidence="12">2,4-dienoyl-CoA reductase (NADPH2)</fullName>
    </submittedName>
</protein>
<dbReference type="PANTHER" id="PTHR42917:SF2">
    <property type="entry name" value="2,4-DIENOYL-COA REDUCTASE [(2E)-ENOYL-COA-PRODUCING]"/>
    <property type="match status" value="1"/>
</dbReference>
<dbReference type="InterPro" id="IPR001155">
    <property type="entry name" value="OxRdtase_FMN_N"/>
</dbReference>
<keyword evidence="6" id="KW-0479">Metal-binding</keyword>
<dbReference type="GO" id="GO:0046872">
    <property type="term" value="F:metal ion binding"/>
    <property type="evidence" value="ECO:0007669"/>
    <property type="project" value="UniProtKB-KW"/>
</dbReference>
<comment type="cofactor">
    <cofactor evidence="1">
        <name>FMN</name>
        <dbReference type="ChEBI" id="CHEBI:58210"/>
    </cofactor>
</comment>